<evidence type="ECO:0000313" key="2">
    <source>
        <dbReference type="EMBL" id="CDW45661.1"/>
    </source>
</evidence>
<keyword evidence="1" id="KW-1133">Transmembrane helix</keyword>
<name>A0A0K2V6U0_LEPSM</name>
<accession>A0A0K2V6U0</accession>
<sequence>WDCSSCIGLSSISFFSPLFECLLFYFLTLPQSLHL</sequence>
<evidence type="ECO:0000256" key="1">
    <source>
        <dbReference type="SAM" id="Phobius"/>
    </source>
</evidence>
<dbReference type="EMBL" id="HACA01028300">
    <property type="protein sequence ID" value="CDW45661.1"/>
    <property type="molecule type" value="Transcribed_RNA"/>
</dbReference>
<organism evidence="2">
    <name type="scientific">Lepeophtheirus salmonis</name>
    <name type="common">Salmon louse</name>
    <name type="synonym">Caligus salmonis</name>
    <dbReference type="NCBI Taxonomy" id="72036"/>
    <lineage>
        <taxon>Eukaryota</taxon>
        <taxon>Metazoa</taxon>
        <taxon>Ecdysozoa</taxon>
        <taxon>Arthropoda</taxon>
        <taxon>Crustacea</taxon>
        <taxon>Multicrustacea</taxon>
        <taxon>Hexanauplia</taxon>
        <taxon>Copepoda</taxon>
        <taxon>Siphonostomatoida</taxon>
        <taxon>Caligidae</taxon>
        <taxon>Lepeophtheirus</taxon>
    </lineage>
</organism>
<feature type="transmembrane region" description="Helical" evidence="1">
    <location>
        <begin position="7"/>
        <end position="27"/>
    </location>
</feature>
<keyword evidence="1" id="KW-0812">Transmembrane</keyword>
<reference evidence="2" key="1">
    <citation type="submission" date="2014-05" db="EMBL/GenBank/DDBJ databases">
        <authorList>
            <person name="Chronopoulou M."/>
        </authorList>
    </citation>
    <scope>NUCLEOTIDE SEQUENCE</scope>
    <source>
        <tissue evidence="2">Whole organism</tissue>
    </source>
</reference>
<protein>
    <submittedName>
        <fullName evidence="2">Uncharacterized protein</fullName>
    </submittedName>
</protein>
<dbReference type="AlphaFoldDB" id="A0A0K2V6U0"/>
<keyword evidence="1" id="KW-0472">Membrane</keyword>
<proteinExistence type="predicted"/>
<feature type="non-terminal residue" evidence="2">
    <location>
        <position position="1"/>
    </location>
</feature>